<dbReference type="EMBL" id="FUZU01000002">
    <property type="protein sequence ID" value="SKC73432.1"/>
    <property type="molecule type" value="Genomic_DNA"/>
</dbReference>
<organism evidence="2 3">
    <name type="scientific">Ohtaekwangia koreensis</name>
    <dbReference type="NCBI Taxonomy" id="688867"/>
    <lineage>
        <taxon>Bacteria</taxon>
        <taxon>Pseudomonadati</taxon>
        <taxon>Bacteroidota</taxon>
        <taxon>Cytophagia</taxon>
        <taxon>Cytophagales</taxon>
        <taxon>Fulvivirgaceae</taxon>
        <taxon>Ohtaekwangia</taxon>
    </lineage>
</organism>
<feature type="compositionally biased region" description="Basic residues" evidence="1">
    <location>
        <begin position="1"/>
        <end position="16"/>
    </location>
</feature>
<proteinExistence type="predicted"/>
<dbReference type="RefSeq" id="WP_079687491.1">
    <property type="nucleotide sequence ID" value="NZ_FUZU01000002.1"/>
</dbReference>
<feature type="compositionally biased region" description="Polar residues" evidence="1">
    <location>
        <begin position="44"/>
        <end position="59"/>
    </location>
</feature>
<feature type="compositionally biased region" description="Basic and acidic residues" evidence="1">
    <location>
        <begin position="61"/>
        <end position="75"/>
    </location>
</feature>
<feature type="compositionally biased region" description="Basic and acidic residues" evidence="1">
    <location>
        <begin position="83"/>
        <end position="94"/>
    </location>
</feature>
<dbReference type="AlphaFoldDB" id="A0A1T5LBR2"/>
<evidence type="ECO:0000313" key="3">
    <source>
        <dbReference type="Proteomes" id="UP000190961"/>
    </source>
</evidence>
<evidence type="ECO:0000256" key="1">
    <source>
        <dbReference type="SAM" id="MobiDB-lite"/>
    </source>
</evidence>
<protein>
    <submittedName>
        <fullName evidence="2">Uncharacterized protein</fullName>
    </submittedName>
</protein>
<keyword evidence="3" id="KW-1185">Reference proteome</keyword>
<name>A0A1T5LBR2_9BACT</name>
<accession>A0A1T5LBR2</accession>
<feature type="compositionally biased region" description="Basic and acidic residues" evidence="1">
    <location>
        <begin position="26"/>
        <end position="36"/>
    </location>
</feature>
<feature type="region of interest" description="Disordered" evidence="1">
    <location>
        <begin position="1"/>
        <end position="94"/>
    </location>
</feature>
<reference evidence="2 3" key="1">
    <citation type="submission" date="2017-02" db="EMBL/GenBank/DDBJ databases">
        <authorList>
            <person name="Peterson S.W."/>
        </authorList>
    </citation>
    <scope>NUCLEOTIDE SEQUENCE [LARGE SCALE GENOMIC DNA]</scope>
    <source>
        <strain evidence="2 3">DSM 25262</strain>
    </source>
</reference>
<evidence type="ECO:0000313" key="2">
    <source>
        <dbReference type="EMBL" id="SKC73432.1"/>
    </source>
</evidence>
<gene>
    <name evidence="2" type="ORF">SAMN05660236_2921</name>
</gene>
<dbReference type="Proteomes" id="UP000190961">
    <property type="component" value="Unassembled WGS sequence"/>
</dbReference>
<dbReference type="STRING" id="688867.SAMN05660236_2921"/>
<sequence>MEKHAKQRKRSAHKKTSPVNSAERSVPSEKREKPVTDAEVSAGPEQNASSSDRQETVAQTKEWERQPRVNADEQKNIVNNPEHSQDEITDQRDK</sequence>